<dbReference type="AlphaFoldDB" id="A0AAF0DLG3"/>
<feature type="compositionally biased region" description="Polar residues" evidence="1">
    <location>
        <begin position="606"/>
        <end position="619"/>
    </location>
</feature>
<feature type="compositionally biased region" description="Basic and acidic residues" evidence="1">
    <location>
        <begin position="260"/>
        <end position="302"/>
    </location>
</feature>
<evidence type="ECO:0000256" key="1">
    <source>
        <dbReference type="SAM" id="MobiDB-lite"/>
    </source>
</evidence>
<sequence length="824" mass="90056">MPIMLSIPRRISSISASSNDSSIHRSKRQNGSSRLDSDSDNPTESQSEAPPVRNTKRSPEAPLQSLAGEPEHHREGNGADINTVEPIKGGFLSENELHQRASSPLLGQTYKRNHAGLSSFHAIPKPLRPSESSSTLRSIYDPAGSLLTTSHKSSNASHNDLALGNNFPLVTQSASDLENGCDMSVAHKNRRKSLKSRHRPLMIDLSKLFPRPRDSILPLLSPNRLTTSPSPVSITSDASATKTTKSDRTHSGSKLMKVPRAKEAVEMGPKQRKEKLQREEQEQREYRERQRLYHEQQGRLQDEPVAGPTLSQRRKYDGWRDPTKYRHRAGPDWFDGPAGQVSDDDEDDGFGEQEGKDTVPAMLAALQEATRPKQSSIPKQSSVNSTSRSNYTNYKSVSRSSSRTMRLSSNNSAVRQAPSAQGLSPGSIYHPTSRLDGSLSEADAVSSRSGGVKADARDKAMGRPSKLSLDVTNLNEASVLCLSSSEDDDEEDNEDAASGFVNRTVLRDSIASFDEGAEICTARAIETRSRLSVRKIPVNSPTQNRAPHSPIAANRDKSAPSSIRSFNLSRSSSLRQTRRIPSISETPNSPSLPPSAARSLDRRRPGSQSQSNGQIPPNNRRSRFMAVTRQEEHLLELIRRNKGSIPGHVCADVELGRSEPDARSLPAHRPVSAYNADISFLKLSPGVPPRKMMQFHAESGTFSERNSLAVSDPGDAATEHSGMSPRTSFVQSDSFSSPSTGLASPLTPTLPAAHRLSPRRSHRSQFSASIAPEERRPSATQTDSSSAIIFDSEENNKKDAEPNEDLPIWALGWNNNDPGVAVVH</sequence>
<organism evidence="2 3">
    <name type="scientific">Emydomyces testavorans</name>
    <dbReference type="NCBI Taxonomy" id="2070801"/>
    <lineage>
        <taxon>Eukaryota</taxon>
        <taxon>Fungi</taxon>
        <taxon>Dikarya</taxon>
        <taxon>Ascomycota</taxon>
        <taxon>Pezizomycotina</taxon>
        <taxon>Eurotiomycetes</taxon>
        <taxon>Eurotiomycetidae</taxon>
        <taxon>Onygenales</taxon>
        <taxon>Nannizziopsiaceae</taxon>
        <taxon>Emydomyces</taxon>
    </lineage>
</organism>
<feature type="compositionally biased region" description="Acidic residues" evidence="1">
    <location>
        <begin position="342"/>
        <end position="351"/>
    </location>
</feature>
<dbReference type="Proteomes" id="UP001219355">
    <property type="component" value="Chromosome 4"/>
</dbReference>
<accession>A0AAF0DLG3</accession>
<feature type="region of interest" description="Disordered" evidence="1">
    <location>
        <begin position="1"/>
        <end position="85"/>
    </location>
</feature>
<protein>
    <submittedName>
        <fullName evidence="2">Uncharacterized protein</fullName>
    </submittedName>
</protein>
<name>A0AAF0DLG3_9EURO</name>
<gene>
    <name evidence="2" type="ORF">PRK78_006150</name>
</gene>
<feature type="compositionally biased region" description="Basic and acidic residues" evidence="1">
    <location>
        <begin position="314"/>
        <end position="324"/>
    </location>
</feature>
<dbReference type="EMBL" id="CP120630">
    <property type="protein sequence ID" value="WEW60663.1"/>
    <property type="molecule type" value="Genomic_DNA"/>
</dbReference>
<feature type="compositionally biased region" description="Low complexity" evidence="1">
    <location>
        <begin position="561"/>
        <end position="575"/>
    </location>
</feature>
<feature type="compositionally biased region" description="Polar residues" evidence="1">
    <location>
        <begin position="372"/>
        <end position="392"/>
    </location>
</feature>
<proteinExistence type="predicted"/>
<feature type="region of interest" description="Disordered" evidence="1">
    <location>
        <begin position="213"/>
        <end position="464"/>
    </location>
</feature>
<feature type="compositionally biased region" description="Polar residues" evidence="1">
    <location>
        <begin position="223"/>
        <end position="232"/>
    </location>
</feature>
<keyword evidence="3" id="KW-1185">Reference proteome</keyword>
<evidence type="ECO:0000313" key="2">
    <source>
        <dbReference type="EMBL" id="WEW60663.1"/>
    </source>
</evidence>
<feature type="compositionally biased region" description="Low complexity" evidence="1">
    <location>
        <begin position="1"/>
        <end position="21"/>
    </location>
</feature>
<feature type="compositionally biased region" description="Polar residues" evidence="1">
    <location>
        <begin position="778"/>
        <end position="787"/>
    </location>
</feature>
<feature type="region of interest" description="Disordered" evidence="1">
    <location>
        <begin position="535"/>
        <end position="622"/>
    </location>
</feature>
<reference evidence="2" key="1">
    <citation type="submission" date="2023-03" db="EMBL/GenBank/DDBJ databases">
        <title>Emydomyces testavorans Genome Sequence.</title>
        <authorList>
            <person name="Hoyer L."/>
        </authorList>
    </citation>
    <scope>NUCLEOTIDE SEQUENCE</scope>
    <source>
        <strain evidence="2">16-2883</strain>
    </source>
</reference>
<evidence type="ECO:0000313" key="3">
    <source>
        <dbReference type="Proteomes" id="UP001219355"/>
    </source>
</evidence>
<feature type="compositionally biased region" description="Low complexity" evidence="1">
    <location>
        <begin position="393"/>
        <end position="412"/>
    </location>
</feature>
<feature type="region of interest" description="Disordered" evidence="1">
    <location>
        <begin position="704"/>
        <end position="803"/>
    </location>
</feature>
<feature type="compositionally biased region" description="Low complexity" evidence="1">
    <location>
        <begin position="233"/>
        <end position="243"/>
    </location>
</feature>
<feature type="compositionally biased region" description="Low complexity" evidence="1">
    <location>
        <begin position="728"/>
        <end position="739"/>
    </location>
</feature>
<feature type="compositionally biased region" description="Polar residues" evidence="1">
    <location>
        <begin position="29"/>
        <end position="48"/>
    </location>
</feature>